<keyword evidence="4" id="KW-1003">Cell membrane</keyword>
<dbReference type="PANTHER" id="PTHR21716:SF53">
    <property type="entry name" value="PERMEASE PERM-RELATED"/>
    <property type="match status" value="1"/>
</dbReference>
<dbReference type="EMBL" id="BAAAOP010000012">
    <property type="protein sequence ID" value="GAA2189676.1"/>
    <property type="molecule type" value="Genomic_DNA"/>
</dbReference>
<dbReference type="InterPro" id="IPR002549">
    <property type="entry name" value="AI-2E-like"/>
</dbReference>
<feature type="transmembrane region" description="Helical" evidence="8">
    <location>
        <begin position="33"/>
        <end position="66"/>
    </location>
</feature>
<evidence type="ECO:0000256" key="8">
    <source>
        <dbReference type="SAM" id="Phobius"/>
    </source>
</evidence>
<evidence type="ECO:0000313" key="10">
    <source>
        <dbReference type="Proteomes" id="UP001501084"/>
    </source>
</evidence>
<dbReference type="RefSeq" id="WP_346058430.1">
    <property type="nucleotide sequence ID" value="NZ_BAAAOP010000012.1"/>
</dbReference>
<keyword evidence="6 8" id="KW-1133">Transmembrane helix</keyword>
<sequence length="371" mass="39028">MLSFGSGNDDAVPARATLSERVQRLGTFSWAALGAILLALAIACGISALGGILVPLLIAVVLGAVFEPMMVALRRLRLPASAAAAITLLAAVTVAVGLGFVIFLGFTQQLPEISQQLWESWRRLLATLRSSGIDASWMNQVRESANHSLPQLGFGLLGVFTSAFYGLVTFVVSTFLALFFLFFTLRDSSVFPVWLARRTGVRERIVIELDGITRRSLRQYFKGVAVTALITAPIFIVPLLLLRVPLLVPITILYFALSFIPYIGAWITGAFAVLVAFGSGGAFAALIVGASLVVSNGTVQSIVSSWALGATLRLHPAAVLLATLVGGTVAGVLGMVLGPPLIAIARQAQGIVRAPRANGRGRDGDPGPAPS</sequence>
<comment type="subcellular location">
    <subcellularLocation>
        <location evidence="1">Cell membrane</location>
        <topology evidence="1">Multi-pass membrane protein</topology>
    </subcellularLocation>
</comment>
<evidence type="ECO:0000256" key="3">
    <source>
        <dbReference type="ARBA" id="ARBA00022448"/>
    </source>
</evidence>
<feature type="transmembrane region" description="Helical" evidence="8">
    <location>
        <begin position="163"/>
        <end position="185"/>
    </location>
</feature>
<evidence type="ECO:0000256" key="5">
    <source>
        <dbReference type="ARBA" id="ARBA00022692"/>
    </source>
</evidence>
<comment type="similarity">
    <text evidence="2">Belongs to the autoinducer-2 exporter (AI-2E) (TC 2.A.86) family.</text>
</comment>
<evidence type="ECO:0000256" key="1">
    <source>
        <dbReference type="ARBA" id="ARBA00004651"/>
    </source>
</evidence>
<gene>
    <name evidence="9" type="ORF">GCM10009786_23780</name>
</gene>
<protein>
    <submittedName>
        <fullName evidence="9">AI-2E family transporter</fullName>
    </submittedName>
</protein>
<reference evidence="9 10" key="1">
    <citation type="journal article" date="2019" name="Int. J. Syst. Evol. Microbiol.">
        <title>The Global Catalogue of Microorganisms (GCM) 10K type strain sequencing project: providing services to taxonomists for standard genome sequencing and annotation.</title>
        <authorList>
            <consortium name="The Broad Institute Genomics Platform"/>
            <consortium name="The Broad Institute Genome Sequencing Center for Infectious Disease"/>
            <person name="Wu L."/>
            <person name="Ma J."/>
        </authorList>
    </citation>
    <scope>NUCLEOTIDE SEQUENCE [LARGE SCALE GENOMIC DNA]</scope>
    <source>
        <strain evidence="9 10">JCM 14919</strain>
    </source>
</reference>
<feature type="transmembrane region" description="Helical" evidence="8">
    <location>
        <begin position="314"/>
        <end position="337"/>
    </location>
</feature>
<feature type="transmembrane region" description="Helical" evidence="8">
    <location>
        <begin position="78"/>
        <end position="106"/>
    </location>
</feature>
<feature type="transmembrane region" description="Helical" evidence="8">
    <location>
        <begin position="220"/>
        <end position="240"/>
    </location>
</feature>
<name>A0ABN3B8M1_9MICO</name>
<dbReference type="Pfam" id="PF01594">
    <property type="entry name" value="AI-2E_transport"/>
    <property type="match status" value="1"/>
</dbReference>
<evidence type="ECO:0000256" key="4">
    <source>
        <dbReference type="ARBA" id="ARBA00022475"/>
    </source>
</evidence>
<proteinExistence type="inferred from homology"/>
<feature type="transmembrane region" description="Helical" evidence="8">
    <location>
        <begin position="271"/>
        <end position="294"/>
    </location>
</feature>
<dbReference type="PANTHER" id="PTHR21716">
    <property type="entry name" value="TRANSMEMBRANE PROTEIN"/>
    <property type="match status" value="1"/>
</dbReference>
<keyword evidence="5 8" id="KW-0812">Transmembrane</keyword>
<accession>A0ABN3B8M1</accession>
<dbReference type="Proteomes" id="UP001501084">
    <property type="component" value="Unassembled WGS sequence"/>
</dbReference>
<feature type="transmembrane region" description="Helical" evidence="8">
    <location>
        <begin position="246"/>
        <end position="264"/>
    </location>
</feature>
<evidence type="ECO:0000256" key="6">
    <source>
        <dbReference type="ARBA" id="ARBA00022989"/>
    </source>
</evidence>
<evidence type="ECO:0000313" key="9">
    <source>
        <dbReference type="EMBL" id="GAA2189676.1"/>
    </source>
</evidence>
<evidence type="ECO:0000256" key="2">
    <source>
        <dbReference type="ARBA" id="ARBA00009773"/>
    </source>
</evidence>
<keyword evidence="10" id="KW-1185">Reference proteome</keyword>
<organism evidence="9 10">
    <name type="scientific">Leucobacter alluvii</name>
    <dbReference type="NCBI Taxonomy" id="340321"/>
    <lineage>
        <taxon>Bacteria</taxon>
        <taxon>Bacillati</taxon>
        <taxon>Actinomycetota</taxon>
        <taxon>Actinomycetes</taxon>
        <taxon>Micrococcales</taxon>
        <taxon>Microbacteriaceae</taxon>
        <taxon>Leucobacter</taxon>
    </lineage>
</organism>
<evidence type="ECO:0000256" key="7">
    <source>
        <dbReference type="ARBA" id="ARBA00023136"/>
    </source>
</evidence>
<keyword evidence="3" id="KW-0813">Transport</keyword>
<keyword evidence="7 8" id="KW-0472">Membrane</keyword>
<comment type="caution">
    <text evidence="9">The sequence shown here is derived from an EMBL/GenBank/DDBJ whole genome shotgun (WGS) entry which is preliminary data.</text>
</comment>